<name>A0A0B8Q9M4_9VIBR</name>
<organism evidence="1 2">
    <name type="scientific">Vibrio ishigakensis</name>
    <dbReference type="NCBI Taxonomy" id="1481914"/>
    <lineage>
        <taxon>Bacteria</taxon>
        <taxon>Pseudomonadati</taxon>
        <taxon>Pseudomonadota</taxon>
        <taxon>Gammaproteobacteria</taxon>
        <taxon>Vibrionales</taxon>
        <taxon>Vibrionaceae</taxon>
        <taxon>Vibrio</taxon>
    </lineage>
</organism>
<dbReference type="AlphaFoldDB" id="A0A0B8Q9M4"/>
<evidence type="ECO:0000313" key="2">
    <source>
        <dbReference type="Proteomes" id="UP000031666"/>
    </source>
</evidence>
<comment type="caution">
    <text evidence="1">The sequence shown here is derived from an EMBL/GenBank/DDBJ whole genome shotgun (WGS) entry which is preliminary data.</text>
</comment>
<dbReference type="Proteomes" id="UP000031666">
    <property type="component" value="Unassembled WGS sequence"/>
</dbReference>
<reference evidence="1 2" key="2">
    <citation type="submission" date="2015-01" db="EMBL/GenBank/DDBJ databases">
        <authorList>
            <consortium name="NBRP consortium"/>
            <person name="Sawabe T."/>
            <person name="Meirelles P."/>
            <person name="Feng G."/>
            <person name="Sayaka M."/>
            <person name="Hattori M."/>
            <person name="Ohkuma M."/>
        </authorList>
    </citation>
    <scope>NUCLEOTIDE SEQUENCE [LARGE SCALE GENOMIC DNA]</scope>
    <source>
        <strain evidence="2">JCM 19241</strain>
    </source>
</reference>
<protein>
    <submittedName>
        <fullName evidence="1">Pyridoxal phosphate-dependent deaminase</fullName>
    </submittedName>
</protein>
<sequence length="45" mass="5234">MWQCLLPWLANNSGKELLYLHQGGILGNETMLPRYQRKFGQTQKA</sequence>
<gene>
    <name evidence="1" type="ORF">JCM19241_3238</name>
</gene>
<dbReference type="STRING" id="1481914.JCM19241_3238"/>
<reference evidence="1 2" key="1">
    <citation type="submission" date="2015-01" db="EMBL/GenBank/DDBJ databases">
        <title>Vibrio sp. C94 JCM 19241 whole genome shotgun sequence.</title>
        <authorList>
            <person name="Sawabe T."/>
            <person name="Meirelles P."/>
            <person name="Feng G."/>
            <person name="Sayaka M."/>
            <person name="Hattori M."/>
            <person name="Ohkuma M."/>
        </authorList>
    </citation>
    <scope>NUCLEOTIDE SEQUENCE [LARGE SCALE GENOMIC DNA]</scope>
    <source>
        <strain evidence="2">JCM 19241</strain>
    </source>
</reference>
<accession>A0A0B8Q9M4</accession>
<proteinExistence type="predicted"/>
<evidence type="ECO:0000313" key="1">
    <source>
        <dbReference type="EMBL" id="GAM75326.1"/>
    </source>
</evidence>
<dbReference type="EMBL" id="BBSC01000004">
    <property type="protein sequence ID" value="GAM75326.1"/>
    <property type="molecule type" value="Genomic_DNA"/>
</dbReference>